<dbReference type="Gene3D" id="3.40.50.300">
    <property type="entry name" value="P-loop containing nucleotide triphosphate hydrolases"/>
    <property type="match status" value="1"/>
</dbReference>
<dbReference type="InterPro" id="IPR003439">
    <property type="entry name" value="ABC_transporter-like_ATP-bd"/>
</dbReference>
<name>A0A1I1XN39_9FIRM</name>
<evidence type="ECO:0000256" key="2">
    <source>
        <dbReference type="ARBA" id="ARBA00022741"/>
    </source>
</evidence>
<evidence type="ECO:0000256" key="4">
    <source>
        <dbReference type="ARBA" id="ARBA00022967"/>
    </source>
</evidence>
<dbReference type="InterPro" id="IPR017871">
    <property type="entry name" value="ABC_transporter-like_CS"/>
</dbReference>
<keyword evidence="3 6" id="KW-0067">ATP-binding</keyword>
<evidence type="ECO:0000256" key="3">
    <source>
        <dbReference type="ARBA" id="ARBA00022840"/>
    </source>
</evidence>
<dbReference type="AlphaFoldDB" id="A0A1I1XN39"/>
<evidence type="ECO:0000313" key="7">
    <source>
        <dbReference type="Proteomes" id="UP000198896"/>
    </source>
</evidence>
<dbReference type="Pfam" id="PF00005">
    <property type="entry name" value="ABC_tran"/>
    <property type="match status" value="1"/>
</dbReference>
<reference evidence="6 7" key="1">
    <citation type="submission" date="2016-10" db="EMBL/GenBank/DDBJ databases">
        <authorList>
            <person name="de Groot N.N."/>
        </authorList>
    </citation>
    <scope>NUCLEOTIDE SEQUENCE [LARGE SCALE GENOMIC DNA]</scope>
    <source>
        <strain evidence="6 7">DSM 9236</strain>
    </source>
</reference>
<accession>A0A1I1XN39</accession>
<dbReference type="PROSITE" id="PS00211">
    <property type="entry name" value="ABC_TRANSPORTER_1"/>
    <property type="match status" value="1"/>
</dbReference>
<dbReference type="PANTHER" id="PTHR42794:SF1">
    <property type="entry name" value="HEMIN IMPORT ATP-BINDING PROTEIN HMUV"/>
    <property type="match status" value="1"/>
</dbReference>
<keyword evidence="1" id="KW-0813">Transport</keyword>
<dbReference type="CDD" id="cd03214">
    <property type="entry name" value="ABC_Iron-Siderophores_B12_Hemin"/>
    <property type="match status" value="1"/>
</dbReference>
<dbReference type="PROSITE" id="PS50893">
    <property type="entry name" value="ABC_TRANSPORTER_2"/>
    <property type="match status" value="1"/>
</dbReference>
<dbReference type="FunFam" id="3.40.50.300:FF:000134">
    <property type="entry name" value="Iron-enterobactin ABC transporter ATP-binding protein"/>
    <property type="match status" value="1"/>
</dbReference>
<evidence type="ECO:0000313" key="6">
    <source>
        <dbReference type="EMBL" id="SFE08762.1"/>
    </source>
</evidence>
<dbReference type="RefSeq" id="WP_245763608.1">
    <property type="nucleotide sequence ID" value="NZ_FONL01000001.1"/>
</dbReference>
<dbReference type="SUPFAM" id="SSF52540">
    <property type="entry name" value="P-loop containing nucleoside triphosphate hydrolases"/>
    <property type="match status" value="1"/>
</dbReference>
<dbReference type="SMART" id="SM00382">
    <property type="entry name" value="AAA"/>
    <property type="match status" value="1"/>
</dbReference>
<dbReference type="InterPro" id="IPR027417">
    <property type="entry name" value="P-loop_NTPase"/>
</dbReference>
<keyword evidence="2" id="KW-0547">Nucleotide-binding</keyword>
<organism evidence="6 7">
    <name type="scientific">Succiniclasticum ruminis DSM 9236</name>
    <dbReference type="NCBI Taxonomy" id="1123323"/>
    <lineage>
        <taxon>Bacteria</taxon>
        <taxon>Bacillati</taxon>
        <taxon>Bacillota</taxon>
        <taxon>Negativicutes</taxon>
        <taxon>Acidaminococcales</taxon>
        <taxon>Acidaminococcaceae</taxon>
        <taxon>Succiniclasticum</taxon>
    </lineage>
</organism>
<dbReference type="STRING" id="1123323.SAMN05216245_101346"/>
<evidence type="ECO:0000256" key="1">
    <source>
        <dbReference type="ARBA" id="ARBA00022448"/>
    </source>
</evidence>
<sequence>MMQETVIRIQNLTIGYENKIIISGINADIHTGELVGIIGRNGAGKSTLLKTIRGLLPAKEGKILYFDQPLASYGEKELARRVAYLQQNVETGFGYTGLDIVLTGRYPYMKWWESEKEEDKELARDCMSYTGTLDLAERPVTEVSGGQKQRILLAKVLAQQTPVLFLDEPTTGLDMVYREEIFRFARELANMGKTILMVIHELDLAAAYCSRIFLLGEGKLLADGRPDEVFTEELLSRAYEADITVEQNPKSGRLEITTRENPQAKEKEKDLLKKICVQQQTGRNFG</sequence>
<dbReference type="GO" id="GO:0005524">
    <property type="term" value="F:ATP binding"/>
    <property type="evidence" value="ECO:0007669"/>
    <property type="project" value="UniProtKB-KW"/>
</dbReference>
<keyword evidence="7" id="KW-1185">Reference proteome</keyword>
<dbReference type="PANTHER" id="PTHR42794">
    <property type="entry name" value="HEMIN IMPORT ATP-BINDING PROTEIN HMUV"/>
    <property type="match status" value="1"/>
</dbReference>
<proteinExistence type="predicted"/>
<gene>
    <name evidence="6" type="ORF">SAMN05216245_101346</name>
</gene>
<dbReference type="Proteomes" id="UP000198896">
    <property type="component" value="Unassembled WGS sequence"/>
</dbReference>
<evidence type="ECO:0000259" key="5">
    <source>
        <dbReference type="PROSITE" id="PS50893"/>
    </source>
</evidence>
<dbReference type="GO" id="GO:0016887">
    <property type="term" value="F:ATP hydrolysis activity"/>
    <property type="evidence" value="ECO:0007669"/>
    <property type="project" value="InterPro"/>
</dbReference>
<keyword evidence="4" id="KW-1278">Translocase</keyword>
<protein>
    <submittedName>
        <fullName evidence="6">Iron complex transport system ATP-binding protein</fullName>
    </submittedName>
</protein>
<dbReference type="EMBL" id="FONL01000001">
    <property type="protein sequence ID" value="SFE08762.1"/>
    <property type="molecule type" value="Genomic_DNA"/>
</dbReference>
<dbReference type="InterPro" id="IPR003593">
    <property type="entry name" value="AAA+_ATPase"/>
</dbReference>
<feature type="domain" description="ABC transporter" evidence="5">
    <location>
        <begin position="7"/>
        <end position="242"/>
    </location>
</feature>